<gene>
    <name evidence="2" type="ORF">AN484_27605</name>
</gene>
<feature type="non-terminal residue" evidence="2">
    <location>
        <position position="65"/>
    </location>
</feature>
<evidence type="ECO:0000313" key="3">
    <source>
        <dbReference type="Proteomes" id="UP000092093"/>
    </source>
</evidence>
<feature type="compositionally biased region" description="Pro residues" evidence="1">
    <location>
        <begin position="55"/>
        <end position="65"/>
    </location>
</feature>
<feature type="region of interest" description="Disordered" evidence="1">
    <location>
        <begin position="1"/>
        <end position="65"/>
    </location>
</feature>
<evidence type="ECO:0000256" key="1">
    <source>
        <dbReference type="SAM" id="MobiDB-lite"/>
    </source>
</evidence>
<evidence type="ECO:0000313" key="2">
    <source>
        <dbReference type="EMBL" id="OBQ32891.1"/>
    </source>
</evidence>
<reference evidence="2 3" key="1">
    <citation type="submission" date="2015-09" db="EMBL/GenBank/DDBJ databases">
        <title>Aphanizomenon flos-aquae WA102.</title>
        <authorList>
            <person name="Driscoll C."/>
        </authorList>
    </citation>
    <scope>NUCLEOTIDE SEQUENCE [LARGE SCALE GENOMIC DNA]</scope>
    <source>
        <strain evidence="2">WA102</strain>
    </source>
</reference>
<accession>A0A1B7W6V3</accession>
<feature type="compositionally biased region" description="Basic and acidic residues" evidence="1">
    <location>
        <begin position="21"/>
        <end position="48"/>
    </location>
</feature>
<dbReference type="EMBL" id="LJOW01000698">
    <property type="protein sequence ID" value="OBQ32891.1"/>
    <property type="molecule type" value="Genomic_DNA"/>
</dbReference>
<name>A0A1B7W6V3_APHFL</name>
<dbReference type="Proteomes" id="UP000092093">
    <property type="component" value="Unassembled WGS sequence"/>
</dbReference>
<dbReference type="AlphaFoldDB" id="A0A1B7W6V3"/>
<sequence>MQKSPLYSTPVKLTEQEVTEEAGRKVEEGRDRGKQRLRKAETENGRDRVRQRHPTPSPPPHTLYA</sequence>
<organism evidence="2 3">
    <name type="scientific">Aphanizomenon flos-aquae WA102</name>
    <dbReference type="NCBI Taxonomy" id="1710896"/>
    <lineage>
        <taxon>Bacteria</taxon>
        <taxon>Bacillati</taxon>
        <taxon>Cyanobacteriota</taxon>
        <taxon>Cyanophyceae</taxon>
        <taxon>Nostocales</taxon>
        <taxon>Aphanizomenonaceae</taxon>
        <taxon>Aphanizomenon</taxon>
    </lineage>
</organism>
<proteinExistence type="predicted"/>
<protein>
    <submittedName>
        <fullName evidence="2">Uncharacterized protein</fullName>
    </submittedName>
</protein>
<comment type="caution">
    <text evidence="2">The sequence shown here is derived from an EMBL/GenBank/DDBJ whole genome shotgun (WGS) entry which is preliminary data.</text>
</comment>